<dbReference type="AlphaFoldDB" id="A0A0E3UTS6"/>
<feature type="transmembrane region" description="Helical" evidence="1">
    <location>
        <begin position="79"/>
        <end position="108"/>
    </location>
</feature>
<dbReference type="STRING" id="187101.VC03_02645"/>
<dbReference type="Proteomes" id="UP000033103">
    <property type="component" value="Chromosome"/>
</dbReference>
<protein>
    <submittedName>
        <fullName evidence="2">Uncharacterized protein</fullName>
    </submittedName>
</protein>
<keyword evidence="1" id="KW-0812">Transmembrane</keyword>
<dbReference type="RefSeq" id="WP_046328545.1">
    <property type="nucleotide sequence ID" value="NZ_CP011280.1"/>
</dbReference>
<feature type="transmembrane region" description="Helical" evidence="1">
    <location>
        <begin position="134"/>
        <end position="162"/>
    </location>
</feature>
<name>A0A0E3UTS6_9FUSO</name>
<reference evidence="2 3" key="1">
    <citation type="journal article" date="2012" name="BMC Genomics">
        <title>Genomic sequence analysis and characterization of Sneathia amnii sp. nov.</title>
        <authorList>
            <consortium name="Vaginal Microbiome Consortium (additional members)"/>
            <person name="Harwich M.D.Jr."/>
            <person name="Serrano M.G."/>
            <person name="Fettweis J.M."/>
            <person name="Alves J.M."/>
            <person name="Reimers M.A."/>
            <person name="Buck G.A."/>
            <person name="Jefferson K.K."/>
        </authorList>
    </citation>
    <scope>NUCLEOTIDE SEQUENCE [LARGE SCALE GENOMIC DNA]</scope>
    <source>
        <strain evidence="2 3">SN35</strain>
    </source>
</reference>
<feature type="transmembrane region" description="Helical" evidence="1">
    <location>
        <begin position="12"/>
        <end position="29"/>
    </location>
</feature>
<gene>
    <name evidence="2" type="ORF">VC03_02645</name>
</gene>
<accession>A0A0E3UTS6</accession>
<feature type="transmembrane region" description="Helical" evidence="1">
    <location>
        <begin position="35"/>
        <end position="54"/>
    </location>
</feature>
<dbReference type="KEGG" id="sns:VC03_02645"/>
<keyword evidence="1" id="KW-1133">Transmembrane helix</keyword>
<keyword evidence="3" id="KW-1185">Reference proteome</keyword>
<dbReference type="EMBL" id="CP011280">
    <property type="protein sequence ID" value="AKC95439.1"/>
    <property type="molecule type" value="Genomic_DNA"/>
</dbReference>
<keyword evidence="1" id="KW-0472">Membrane</keyword>
<dbReference type="PATRIC" id="fig|1069640.6.peg.509"/>
<dbReference type="HOGENOM" id="CLU_1539046_0_0_0"/>
<evidence type="ECO:0000313" key="3">
    <source>
        <dbReference type="Proteomes" id="UP000033103"/>
    </source>
</evidence>
<organism evidence="2 3">
    <name type="scientific">Sneathia vaginalis</name>
    <dbReference type="NCBI Taxonomy" id="187101"/>
    <lineage>
        <taxon>Bacteria</taxon>
        <taxon>Fusobacteriati</taxon>
        <taxon>Fusobacteriota</taxon>
        <taxon>Fusobacteriia</taxon>
        <taxon>Fusobacteriales</taxon>
        <taxon>Leptotrichiaceae</taxon>
        <taxon>Sneathia</taxon>
    </lineage>
</organism>
<evidence type="ECO:0000256" key="1">
    <source>
        <dbReference type="SAM" id="Phobius"/>
    </source>
</evidence>
<sequence>MDSKIFKLIDLILLPVFIVMLDFVSTYTIFSSTRIIVGIFTILYLLYAGVVYVLEEMNILQRNIVNFYDQMLYDLSDKVIILCILLPLVAMKKVWLFAYFILIATILLKLGKKVLLANNGIEVKDAYTRINIGFGYLGTILVLLTPSVLGITTFYIIPYILINLLETIQIFREN</sequence>
<proteinExistence type="predicted"/>
<evidence type="ECO:0000313" key="2">
    <source>
        <dbReference type="EMBL" id="AKC95439.1"/>
    </source>
</evidence>